<feature type="coiled-coil region" evidence="4">
    <location>
        <begin position="56"/>
        <end position="83"/>
    </location>
</feature>
<evidence type="ECO:0000256" key="1">
    <source>
        <dbReference type="ARBA" id="ARBA00009964"/>
    </source>
</evidence>
<dbReference type="EMBL" id="JAUKZB010000044">
    <property type="protein sequence ID" value="MDO2733171.1"/>
    <property type="molecule type" value="Genomic_DNA"/>
</dbReference>
<dbReference type="Pfam" id="PF13276">
    <property type="entry name" value="HTH_21"/>
    <property type="match status" value="1"/>
</dbReference>
<protein>
    <submittedName>
        <fullName evidence="6">IS3 family transposase</fullName>
    </submittedName>
</protein>
<sequence>MSGKRYPEEFKTEAVKQVVDRGYSVASVATRLDITTHSLYAWIKKYGPDSSTNKEQSDAQAEIRRLQKELKRVTDERDIFKKSRGVLRKAVRLRYAFIRDNSCCWPVRLLCRVLDVHPSGFYAWLQQPHSQRHQADLRLTGQIKQFWLESGCVYGYRKIHLDLRDSGQQCGVNRVWRLMKRVGIKAQVGYRSPRARKGEASIVSPNRLQRQFNPDAPDERWVTDITYIRTHEGWLYLAVVVDLFSRKIIGWSMQSRMTKDIVLNALLMAVWRRNPEKQVLVHSDQGSQYTSHEWQSFLKSHGLEGSMSRRGNCHDNAVAESFFQLLKRERIKKKIYGTREEARSDIFDYIEMFYNSKRRHGSSEQMSPTEYENQYYQRLGSEPPRVSWRVFYL</sequence>
<accession>A0AAW7VKH0</accession>
<dbReference type="GO" id="GO:0006313">
    <property type="term" value="P:DNA transposition"/>
    <property type="evidence" value="ECO:0007669"/>
    <property type="project" value="InterPro"/>
</dbReference>
<evidence type="ECO:0000313" key="7">
    <source>
        <dbReference type="Proteomes" id="UP001174465"/>
    </source>
</evidence>
<dbReference type="PROSITE" id="PS50994">
    <property type="entry name" value="INTEGRASE"/>
    <property type="match status" value="1"/>
</dbReference>
<dbReference type="PANTHER" id="PTHR46889">
    <property type="entry name" value="TRANSPOSASE INSF FOR INSERTION SEQUENCE IS3B-RELATED"/>
    <property type="match status" value="1"/>
</dbReference>
<evidence type="ECO:0000256" key="3">
    <source>
        <dbReference type="ARBA" id="ARBA00023172"/>
    </source>
</evidence>
<dbReference type="InterPro" id="IPR036397">
    <property type="entry name" value="RNaseH_sf"/>
</dbReference>
<evidence type="ECO:0000256" key="2">
    <source>
        <dbReference type="ARBA" id="ARBA00022578"/>
    </source>
</evidence>
<dbReference type="GO" id="GO:0015074">
    <property type="term" value="P:DNA integration"/>
    <property type="evidence" value="ECO:0007669"/>
    <property type="project" value="InterPro"/>
</dbReference>
<dbReference type="Pfam" id="PF00665">
    <property type="entry name" value="rve"/>
    <property type="match status" value="1"/>
</dbReference>
<reference evidence="6" key="1">
    <citation type="submission" date="2023-07" db="EMBL/GenBank/DDBJ databases">
        <title>High risk of intestinal colonization with ESBL-producing Escherichia coli among soldiers of military contingents in specific geographic regions.</title>
        <authorList>
            <person name="Literacka E."/>
        </authorList>
    </citation>
    <scope>NUCLEOTIDE SEQUENCE</scope>
    <source>
        <strain evidence="6">33</strain>
    </source>
</reference>
<keyword evidence="2" id="KW-0815">Transposition</keyword>
<dbReference type="InterPro" id="IPR048020">
    <property type="entry name" value="Transpos_IS3"/>
</dbReference>
<dbReference type="InterPro" id="IPR001584">
    <property type="entry name" value="Integrase_cat-core"/>
</dbReference>
<dbReference type="SUPFAM" id="SSF53098">
    <property type="entry name" value="Ribonuclease H-like"/>
    <property type="match status" value="1"/>
</dbReference>
<dbReference type="PANTHER" id="PTHR46889:SF4">
    <property type="entry name" value="TRANSPOSASE INSO FOR INSERTION SEQUENCE ELEMENT IS911B-RELATED"/>
    <property type="match status" value="1"/>
</dbReference>
<evidence type="ECO:0000259" key="5">
    <source>
        <dbReference type="PROSITE" id="PS50994"/>
    </source>
</evidence>
<dbReference type="GO" id="GO:0004803">
    <property type="term" value="F:transposase activity"/>
    <property type="evidence" value="ECO:0007669"/>
    <property type="project" value="InterPro"/>
</dbReference>
<feature type="domain" description="Integrase catalytic" evidence="5">
    <location>
        <begin position="213"/>
        <end position="376"/>
    </location>
</feature>
<evidence type="ECO:0000256" key="4">
    <source>
        <dbReference type="SAM" id="Coils"/>
    </source>
</evidence>
<dbReference type="InterPro" id="IPR025948">
    <property type="entry name" value="HTH-like_dom"/>
</dbReference>
<dbReference type="Pfam" id="PF01527">
    <property type="entry name" value="HTH_Tnp_1"/>
    <property type="match status" value="1"/>
</dbReference>
<dbReference type="Pfam" id="PF13333">
    <property type="entry name" value="rve_2"/>
    <property type="match status" value="1"/>
</dbReference>
<dbReference type="InterPro" id="IPR002514">
    <property type="entry name" value="Transposase_8"/>
</dbReference>
<gene>
    <name evidence="6" type="ORF">Q2V64_26435</name>
</gene>
<organism evidence="6 7">
    <name type="scientific">Escherichia coli</name>
    <dbReference type="NCBI Taxonomy" id="562"/>
    <lineage>
        <taxon>Bacteria</taxon>
        <taxon>Pseudomonadati</taxon>
        <taxon>Pseudomonadota</taxon>
        <taxon>Gammaproteobacteria</taxon>
        <taxon>Enterobacterales</taxon>
        <taxon>Enterobacteriaceae</taxon>
        <taxon>Escherichia</taxon>
    </lineage>
</organism>
<dbReference type="AlphaFoldDB" id="A0AAW7VKH0"/>
<dbReference type="NCBIfam" id="NF033516">
    <property type="entry name" value="transpos_IS3"/>
    <property type="match status" value="1"/>
</dbReference>
<proteinExistence type="inferred from homology"/>
<dbReference type="Proteomes" id="UP001174465">
    <property type="component" value="Unassembled WGS sequence"/>
</dbReference>
<dbReference type="InterPro" id="IPR009057">
    <property type="entry name" value="Homeodomain-like_sf"/>
</dbReference>
<name>A0AAW7VKH0_ECOLX</name>
<dbReference type="Gene3D" id="3.30.420.10">
    <property type="entry name" value="Ribonuclease H-like superfamily/Ribonuclease H"/>
    <property type="match status" value="1"/>
</dbReference>
<keyword evidence="4" id="KW-0175">Coiled coil</keyword>
<dbReference type="SUPFAM" id="SSF46689">
    <property type="entry name" value="Homeodomain-like"/>
    <property type="match status" value="1"/>
</dbReference>
<keyword evidence="3" id="KW-0233">DNA recombination</keyword>
<dbReference type="Gene3D" id="1.10.10.60">
    <property type="entry name" value="Homeodomain-like"/>
    <property type="match status" value="1"/>
</dbReference>
<dbReference type="InterPro" id="IPR012337">
    <property type="entry name" value="RNaseH-like_sf"/>
</dbReference>
<dbReference type="GO" id="GO:0003677">
    <property type="term" value="F:DNA binding"/>
    <property type="evidence" value="ECO:0007669"/>
    <property type="project" value="InterPro"/>
</dbReference>
<dbReference type="InterPro" id="IPR050900">
    <property type="entry name" value="Transposase_IS3/IS150/IS904"/>
</dbReference>
<comment type="caution">
    <text evidence="6">The sequence shown here is derived from an EMBL/GenBank/DDBJ whole genome shotgun (WGS) entry which is preliminary data.</text>
</comment>
<comment type="similarity">
    <text evidence="1">Belongs to the transposase 8 family.</text>
</comment>
<dbReference type="RefSeq" id="WP_282622287.1">
    <property type="nucleotide sequence ID" value="NZ_JAUKZB010000044.1"/>
</dbReference>
<evidence type="ECO:0000313" key="6">
    <source>
        <dbReference type="EMBL" id="MDO2733171.1"/>
    </source>
</evidence>